<dbReference type="PANTHER" id="PTHR47505:SF1">
    <property type="entry name" value="DNA UTILIZATION PROTEIN YHGH"/>
    <property type="match status" value="1"/>
</dbReference>
<evidence type="ECO:0000313" key="3">
    <source>
        <dbReference type="Proteomes" id="UP000228809"/>
    </source>
</evidence>
<accession>A0A2M6WED5</accession>
<organism evidence="2 3">
    <name type="scientific">Candidatus Kaiserbacteria bacterium CG10_big_fil_rev_8_21_14_0_10_49_17</name>
    <dbReference type="NCBI Taxonomy" id="1974609"/>
    <lineage>
        <taxon>Bacteria</taxon>
        <taxon>Candidatus Kaiseribacteriota</taxon>
    </lineage>
</organism>
<dbReference type="InterPro" id="IPR000836">
    <property type="entry name" value="PRTase_dom"/>
</dbReference>
<sequence>MYKTVALIRYTCESVLDAVLPLHERSARTKERTVRDIPLTPTVHELLGTSITTLMDYRDTAVQDLVRALKYDRSAHAANLGAQLLGDYLTEEIASHRAFSKRRIIIAPVPLHASRARERGFNQIELVLRALPPEFRDGTRATYAPQALTRTRETKPQTRLPRSERLSNVAGAFIAPNAALVNKTHVFLIDDVTTTGATLVNAATPLRRAGAEVTLLALARA</sequence>
<dbReference type="Proteomes" id="UP000228809">
    <property type="component" value="Unassembled WGS sequence"/>
</dbReference>
<dbReference type="CDD" id="cd06223">
    <property type="entry name" value="PRTases_typeI"/>
    <property type="match status" value="1"/>
</dbReference>
<dbReference type="AlphaFoldDB" id="A0A2M6WED5"/>
<evidence type="ECO:0000256" key="1">
    <source>
        <dbReference type="ARBA" id="ARBA00008007"/>
    </source>
</evidence>
<evidence type="ECO:0000313" key="2">
    <source>
        <dbReference type="EMBL" id="PIT91149.1"/>
    </source>
</evidence>
<name>A0A2M6WED5_9BACT</name>
<dbReference type="InterPro" id="IPR051910">
    <property type="entry name" value="ComF/GntX_DNA_util-trans"/>
</dbReference>
<comment type="similarity">
    <text evidence="1">Belongs to the ComF/GntX family.</text>
</comment>
<protein>
    <recommendedName>
        <fullName evidence="4">Phosphoribosyltransferase domain-containing protein</fullName>
    </recommendedName>
</protein>
<dbReference type="InterPro" id="IPR029057">
    <property type="entry name" value="PRTase-like"/>
</dbReference>
<proteinExistence type="inferred from homology"/>
<evidence type="ECO:0008006" key="4">
    <source>
        <dbReference type="Google" id="ProtNLM"/>
    </source>
</evidence>
<reference evidence="3" key="1">
    <citation type="submission" date="2017-09" db="EMBL/GenBank/DDBJ databases">
        <title>Depth-based differentiation of microbial function through sediment-hosted aquifers and enrichment of novel symbionts in the deep terrestrial subsurface.</title>
        <authorList>
            <person name="Probst A.J."/>
            <person name="Ladd B."/>
            <person name="Jarett J.K."/>
            <person name="Geller-Mcgrath D.E."/>
            <person name="Sieber C.M.K."/>
            <person name="Emerson J.B."/>
            <person name="Anantharaman K."/>
            <person name="Thomas B.C."/>
            <person name="Malmstrom R."/>
            <person name="Stieglmeier M."/>
            <person name="Klingl A."/>
            <person name="Woyke T."/>
            <person name="Ryan C.M."/>
            <person name="Banfield J.F."/>
        </authorList>
    </citation>
    <scope>NUCLEOTIDE SEQUENCE [LARGE SCALE GENOMIC DNA]</scope>
</reference>
<comment type="caution">
    <text evidence="2">The sequence shown here is derived from an EMBL/GenBank/DDBJ whole genome shotgun (WGS) entry which is preliminary data.</text>
</comment>
<gene>
    <name evidence="2" type="ORF">COU17_01985</name>
</gene>
<dbReference type="SUPFAM" id="SSF53271">
    <property type="entry name" value="PRTase-like"/>
    <property type="match status" value="1"/>
</dbReference>
<dbReference type="PANTHER" id="PTHR47505">
    <property type="entry name" value="DNA UTILIZATION PROTEIN YHGH"/>
    <property type="match status" value="1"/>
</dbReference>
<dbReference type="EMBL" id="PFBJ01000009">
    <property type="protein sequence ID" value="PIT91149.1"/>
    <property type="molecule type" value="Genomic_DNA"/>
</dbReference>
<dbReference type="Gene3D" id="3.40.50.2020">
    <property type="match status" value="1"/>
</dbReference>